<proteinExistence type="predicted"/>
<gene>
    <name evidence="2" type="ORF">GCM10025866_33570</name>
</gene>
<accession>A0ABN6XTI1</accession>
<keyword evidence="3" id="KW-1185">Reference proteome</keyword>
<feature type="region of interest" description="Disordered" evidence="1">
    <location>
        <begin position="59"/>
        <end position="86"/>
    </location>
</feature>
<feature type="compositionally biased region" description="Basic and acidic residues" evidence="1">
    <location>
        <begin position="59"/>
        <end position="68"/>
    </location>
</feature>
<name>A0ABN6XTI1_9MICO</name>
<protein>
    <submittedName>
        <fullName evidence="2">Uncharacterized protein</fullName>
    </submittedName>
</protein>
<sequence>MGDARMRRSLRTSTYAGTGSDSGSTSRRGAEYHLTHHWVWGVHGAAFLGVGAAAPFPLGRDRDGRSGARVEYSGFPSGPWELGRNRGRELERGEHWRPLTVDTPRTQQ</sequence>
<organism evidence="2 3">
    <name type="scientific">Naasia aerilata</name>
    <dbReference type="NCBI Taxonomy" id="1162966"/>
    <lineage>
        <taxon>Bacteria</taxon>
        <taxon>Bacillati</taxon>
        <taxon>Actinomycetota</taxon>
        <taxon>Actinomycetes</taxon>
        <taxon>Micrococcales</taxon>
        <taxon>Microbacteriaceae</taxon>
        <taxon>Naasia</taxon>
    </lineage>
</organism>
<evidence type="ECO:0000313" key="2">
    <source>
        <dbReference type="EMBL" id="BDZ47448.1"/>
    </source>
</evidence>
<feature type="compositionally biased region" description="Low complexity" evidence="1">
    <location>
        <begin position="12"/>
        <end position="27"/>
    </location>
</feature>
<feature type="region of interest" description="Disordered" evidence="1">
    <location>
        <begin position="1"/>
        <end position="28"/>
    </location>
</feature>
<evidence type="ECO:0000256" key="1">
    <source>
        <dbReference type="SAM" id="MobiDB-lite"/>
    </source>
</evidence>
<reference evidence="3" key="1">
    <citation type="journal article" date="2019" name="Int. J. Syst. Evol. Microbiol.">
        <title>The Global Catalogue of Microorganisms (GCM) 10K type strain sequencing project: providing services to taxonomists for standard genome sequencing and annotation.</title>
        <authorList>
            <consortium name="The Broad Institute Genomics Platform"/>
            <consortium name="The Broad Institute Genome Sequencing Center for Infectious Disease"/>
            <person name="Wu L."/>
            <person name="Ma J."/>
        </authorList>
    </citation>
    <scope>NUCLEOTIDE SEQUENCE [LARGE SCALE GENOMIC DNA]</scope>
    <source>
        <strain evidence="3">NBRC 108725</strain>
    </source>
</reference>
<evidence type="ECO:0000313" key="3">
    <source>
        <dbReference type="Proteomes" id="UP001321498"/>
    </source>
</evidence>
<dbReference type="Proteomes" id="UP001321498">
    <property type="component" value="Chromosome"/>
</dbReference>
<dbReference type="EMBL" id="AP027731">
    <property type="protein sequence ID" value="BDZ47448.1"/>
    <property type="molecule type" value="Genomic_DNA"/>
</dbReference>